<keyword evidence="10" id="KW-1185">Reference proteome</keyword>
<keyword evidence="6" id="KW-0961">Cell wall biogenesis/degradation</keyword>
<evidence type="ECO:0000256" key="2">
    <source>
        <dbReference type="ARBA" id="ARBA00022729"/>
    </source>
</evidence>
<keyword evidence="9" id="KW-0645">Protease</keyword>
<dbReference type="InterPro" id="IPR018044">
    <property type="entry name" value="Peptidase_S11"/>
</dbReference>
<keyword evidence="9" id="KW-0121">Carboxypeptidase</keyword>
<accession>A0ABV6NA96</accession>
<dbReference type="EMBL" id="JBHLTR010000003">
    <property type="protein sequence ID" value="MFC0557695.1"/>
    <property type="molecule type" value="Genomic_DNA"/>
</dbReference>
<keyword evidence="2" id="KW-0732">Signal</keyword>
<comment type="similarity">
    <text evidence="1 7">Belongs to the peptidase S11 family.</text>
</comment>
<dbReference type="PANTHER" id="PTHR21581">
    <property type="entry name" value="D-ALANYL-D-ALANINE CARBOXYPEPTIDASE"/>
    <property type="match status" value="1"/>
</dbReference>
<dbReference type="Pfam" id="PF00768">
    <property type="entry name" value="Peptidase_S11"/>
    <property type="match status" value="1"/>
</dbReference>
<dbReference type="SUPFAM" id="SSF56601">
    <property type="entry name" value="beta-lactamase/transpeptidase-like"/>
    <property type="match status" value="1"/>
</dbReference>
<dbReference type="Gene3D" id="3.40.710.10">
    <property type="entry name" value="DD-peptidase/beta-lactamase superfamily"/>
    <property type="match status" value="1"/>
</dbReference>
<keyword evidence="5" id="KW-0573">Peptidoglycan synthesis</keyword>
<dbReference type="EC" id="3.4.-.-" evidence="9"/>
<dbReference type="PRINTS" id="PR00725">
    <property type="entry name" value="DADACBPTASE1"/>
</dbReference>
<keyword evidence="3 9" id="KW-0378">Hydrolase</keyword>
<gene>
    <name evidence="9" type="ORF">ACFFH4_01340</name>
</gene>
<evidence type="ECO:0000313" key="10">
    <source>
        <dbReference type="Proteomes" id="UP001589833"/>
    </source>
</evidence>
<evidence type="ECO:0000259" key="8">
    <source>
        <dbReference type="Pfam" id="PF00768"/>
    </source>
</evidence>
<evidence type="ECO:0000256" key="1">
    <source>
        <dbReference type="ARBA" id="ARBA00007164"/>
    </source>
</evidence>
<evidence type="ECO:0000256" key="3">
    <source>
        <dbReference type="ARBA" id="ARBA00022801"/>
    </source>
</evidence>
<dbReference type="InterPro" id="IPR001967">
    <property type="entry name" value="Peptidase_S11_N"/>
</dbReference>
<evidence type="ECO:0000256" key="6">
    <source>
        <dbReference type="ARBA" id="ARBA00023316"/>
    </source>
</evidence>
<evidence type="ECO:0000256" key="7">
    <source>
        <dbReference type="RuleBase" id="RU004016"/>
    </source>
</evidence>
<dbReference type="GO" id="GO:0004180">
    <property type="term" value="F:carboxypeptidase activity"/>
    <property type="evidence" value="ECO:0007669"/>
    <property type="project" value="UniProtKB-KW"/>
</dbReference>
<proteinExistence type="inferred from homology"/>
<evidence type="ECO:0000256" key="4">
    <source>
        <dbReference type="ARBA" id="ARBA00022960"/>
    </source>
</evidence>
<dbReference type="PANTHER" id="PTHR21581:SF33">
    <property type="entry name" value="D-ALANYL-D-ALANINE CARBOXYPEPTIDASE DACB"/>
    <property type="match status" value="1"/>
</dbReference>
<name>A0ABV6NA96_9BACI</name>
<evidence type="ECO:0000256" key="5">
    <source>
        <dbReference type="ARBA" id="ARBA00022984"/>
    </source>
</evidence>
<dbReference type="Proteomes" id="UP001589833">
    <property type="component" value="Unassembled WGS sequence"/>
</dbReference>
<dbReference type="RefSeq" id="WP_273842996.1">
    <property type="nucleotide sequence ID" value="NZ_JAQQWT010000006.1"/>
</dbReference>
<comment type="caution">
    <text evidence="9">The sequence shown here is derived from an EMBL/GenBank/DDBJ whole genome shotgun (WGS) entry which is preliminary data.</text>
</comment>
<feature type="domain" description="Peptidase S11 D-alanyl-D-alanine carboxypeptidase A N-terminal" evidence="8">
    <location>
        <begin position="35"/>
        <end position="256"/>
    </location>
</feature>
<organism evidence="9 10">
    <name type="scientific">Halalkalibacter alkalisediminis</name>
    <dbReference type="NCBI Taxonomy" id="935616"/>
    <lineage>
        <taxon>Bacteria</taxon>
        <taxon>Bacillati</taxon>
        <taxon>Bacillota</taxon>
        <taxon>Bacilli</taxon>
        <taxon>Bacillales</taxon>
        <taxon>Bacillaceae</taxon>
        <taxon>Halalkalibacter</taxon>
    </lineage>
</organism>
<evidence type="ECO:0000313" key="9">
    <source>
        <dbReference type="EMBL" id="MFC0557695.1"/>
    </source>
</evidence>
<keyword evidence="4" id="KW-0133">Cell shape</keyword>
<reference evidence="9 10" key="1">
    <citation type="submission" date="2024-09" db="EMBL/GenBank/DDBJ databases">
        <authorList>
            <person name="Sun Q."/>
            <person name="Mori K."/>
        </authorList>
    </citation>
    <scope>NUCLEOTIDE SEQUENCE [LARGE SCALE GENOMIC DNA]</scope>
    <source>
        <strain evidence="9 10">NCAIM B.02301</strain>
    </source>
</reference>
<protein>
    <submittedName>
        <fullName evidence="9">D-alanyl-D-alanine carboxypeptidase family protein</fullName>
        <ecNumber evidence="9">3.4.-.-</ecNumber>
    </submittedName>
</protein>
<dbReference type="InterPro" id="IPR012338">
    <property type="entry name" value="Beta-lactam/transpept-like"/>
</dbReference>
<sequence>MNTTRLIGAFCMIVLIMLNSVLGSHKVKAEDNEILLHSETAVLMDKSSGQVLYEQNMNQTMYPASITKIVTAIVAIEEGELNELVTVSERARNTIGTRVYLLENEQVPLLKLVQGLLINSGNDAGTAIAEHLAGTEKRFAKRMNEFVREKIGVEDTHFTNPHGLFDEDHVTTAYDMAKITQYAMQNELFREIVGTKEMEWIGEGWETTIHNHNRLLWRYEGATGVKNGYVSQSGFTLVSTVLRDETELIAVTLNAPSSEQAYTDMEAMFNFGFKHYQSNVINKGYLFQAETGEVYELIDDVHFLTKKGEEEASMKVKDEGILSIKTEDHAFLLSTVLTPVERSKNVKQRTEEPIDQTLKEKKEEQTFIERWMTQLMSILNLR</sequence>